<keyword evidence="4" id="KW-1185">Reference proteome</keyword>
<evidence type="ECO:0000313" key="3">
    <source>
        <dbReference type="EMBL" id="MDN4595643.1"/>
    </source>
</evidence>
<feature type="transmembrane region" description="Helical" evidence="2">
    <location>
        <begin position="163"/>
        <end position="186"/>
    </location>
</feature>
<protein>
    <submittedName>
        <fullName evidence="3">DUF6264 family protein</fullName>
    </submittedName>
</protein>
<sequence>MAEQEQQPDDRPRPRYGELAPPGWVWHPPEDADRLDTSRRVAEDDTDAPQQPSPAAPYGGPGPSDGPYYSQNARPERPAPTWNLTLTILLTVFGFFGMSYSIATLQAIPASMQLLHSTNNLGQYTPAPVVGSLVFAGSITMAAVWAVSAGIAAWLLVKRRLAFWVPLVAGIVAMVALLIFAGAVLATDPVLLGFYSGTTPPTSPSPTP</sequence>
<comment type="caution">
    <text evidence="3">The sequence shown here is derived from an EMBL/GenBank/DDBJ whole genome shotgun (WGS) entry which is preliminary data.</text>
</comment>
<dbReference type="Proteomes" id="UP001174210">
    <property type="component" value="Unassembled WGS sequence"/>
</dbReference>
<accession>A0ABT8IS70</accession>
<dbReference type="RefSeq" id="WP_301215028.1">
    <property type="nucleotide sequence ID" value="NZ_JAROCB010000001.1"/>
</dbReference>
<feature type="transmembrane region" description="Helical" evidence="2">
    <location>
        <begin position="129"/>
        <end position="156"/>
    </location>
</feature>
<keyword evidence="2" id="KW-0472">Membrane</keyword>
<feature type="region of interest" description="Disordered" evidence="1">
    <location>
        <begin position="1"/>
        <end position="74"/>
    </location>
</feature>
<evidence type="ECO:0000313" key="4">
    <source>
        <dbReference type="Proteomes" id="UP001174210"/>
    </source>
</evidence>
<reference evidence="3" key="1">
    <citation type="submission" date="2023-03" db="EMBL/GenBank/DDBJ databases">
        <title>MT1 and MT2 Draft Genomes of Novel Species.</title>
        <authorList>
            <person name="Venkateswaran K."/>
        </authorList>
    </citation>
    <scope>NUCLEOTIDE SEQUENCE</scope>
    <source>
        <strain evidence="3">F6_8S_P_1A</strain>
    </source>
</reference>
<keyword evidence="2" id="KW-0812">Transmembrane</keyword>
<evidence type="ECO:0000256" key="2">
    <source>
        <dbReference type="SAM" id="Phobius"/>
    </source>
</evidence>
<organism evidence="3 4">
    <name type="scientific">Leifsonia virtsii</name>
    <dbReference type="NCBI Taxonomy" id="3035915"/>
    <lineage>
        <taxon>Bacteria</taxon>
        <taxon>Bacillati</taxon>
        <taxon>Actinomycetota</taxon>
        <taxon>Actinomycetes</taxon>
        <taxon>Micrococcales</taxon>
        <taxon>Microbacteriaceae</taxon>
        <taxon>Leifsonia</taxon>
    </lineage>
</organism>
<keyword evidence="2" id="KW-1133">Transmembrane helix</keyword>
<feature type="compositionally biased region" description="Basic and acidic residues" evidence="1">
    <location>
        <begin position="28"/>
        <end position="43"/>
    </location>
</feature>
<feature type="transmembrane region" description="Helical" evidence="2">
    <location>
        <begin position="84"/>
        <end position="109"/>
    </location>
</feature>
<evidence type="ECO:0000256" key="1">
    <source>
        <dbReference type="SAM" id="MobiDB-lite"/>
    </source>
</evidence>
<dbReference type="Pfam" id="PF19779">
    <property type="entry name" value="DUF6264"/>
    <property type="match status" value="1"/>
</dbReference>
<dbReference type="EMBL" id="JAROCB010000001">
    <property type="protein sequence ID" value="MDN4595643.1"/>
    <property type="molecule type" value="Genomic_DNA"/>
</dbReference>
<gene>
    <name evidence="3" type="ORF">P5G59_00685</name>
</gene>
<name>A0ABT8IS70_9MICO</name>
<proteinExistence type="predicted"/>
<dbReference type="InterPro" id="IPR046231">
    <property type="entry name" value="DUF6264"/>
</dbReference>